<dbReference type="SUPFAM" id="SSF55282">
    <property type="entry name" value="RL5-like"/>
    <property type="match status" value="1"/>
</dbReference>
<dbReference type="OrthoDB" id="1734943at2759"/>
<reference evidence="1 2" key="1">
    <citation type="journal article" date="2018" name="New Phytol.">
        <title>Phylogenomics of Endogonaceae and evolution of mycorrhizas within Mucoromycota.</title>
        <authorList>
            <person name="Chang Y."/>
            <person name="Desiro A."/>
            <person name="Na H."/>
            <person name="Sandor L."/>
            <person name="Lipzen A."/>
            <person name="Clum A."/>
            <person name="Barry K."/>
            <person name="Grigoriev I.V."/>
            <person name="Martin F.M."/>
            <person name="Stajich J.E."/>
            <person name="Smith M.E."/>
            <person name="Bonito G."/>
            <person name="Spatafora J.W."/>
        </authorList>
    </citation>
    <scope>NUCLEOTIDE SEQUENCE [LARGE SCALE GENOMIC DNA]</scope>
    <source>
        <strain evidence="1 2">GMNB39</strain>
    </source>
</reference>
<dbReference type="Proteomes" id="UP000268093">
    <property type="component" value="Unassembled WGS sequence"/>
</dbReference>
<organism evidence="1 2">
    <name type="scientific">Jimgerdemannia flammicorona</name>
    <dbReference type="NCBI Taxonomy" id="994334"/>
    <lineage>
        <taxon>Eukaryota</taxon>
        <taxon>Fungi</taxon>
        <taxon>Fungi incertae sedis</taxon>
        <taxon>Mucoromycota</taxon>
        <taxon>Mucoromycotina</taxon>
        <taxon>Endogonomycetes</taxon>
        <taxon>Endogonales</taxon>
        <taxon>Endogonaceae</taxon>
        <taxon>Jimgerdemannia</taxon>
    </lineage>
</organism>
<evidence type="ECO:0000313" key="2">
    <source>
        <dbReference type="Proteomes" id="UP000268093"/>
    </source>
</evidence>
<feature type="non-terminal residue" evidence="1">
    <location>
        <position position="40"/>
    </location>
</feature>
<dbReference type="Gene3D" id="3.30.1440.10">
    <property type="match status" value="1"/>
</dbReference>
<name>A0A433D7M3_9FUNG</name>
<evidence type="ECO:0000313" key="1">
    <source>
        <dbReference type="EMBL" id="RUP46835.1"/>
    </source>
</evidence>
<proteinExistence type="predicted"/>
<accession>A0A433D7M3</accession>
<dbReference type="EMBL" id="RBNI01005303">
    <property type="protein sequence ID" value="RUP46835.1"/>
    <property type="molecule type" value="Genomic_DNA"/>
</dbReference>
<keyword evidence="2" id="KW-1185">Reference proteome</keyword>
<comment type="caution">
    <text evidence="1">The sequence shown here is derived from an EMBL/GenBank/DDBJ whole genome shotgun (WGS) entry which is preliminary data.</text>
</comment>
<sequence>MGQMPVYSKVHYMVHTFGIRHNEKIAIHITVRGPKAKEIL</sequence>
<protein>
    <recommendedName>
        <fullName evidence="3">Ribosomal protein L5 C-terminal domain-containing protein</fullName>
    </recommendedName>
</protein>
<gene>
    <name evidence="1" type="ORF">BC936DRAFT_146471</name>
</gene>
<dbReference type="AlphaFoldDB" id="A0A433D7M3"/>
<evidence type="ECO:0008006" key="3">
    <source>
        <dbReference type="Google" id="ProtNLM"/>
    </source>
</evidence>
<dbReference type="InterPro" id="IPR022803">
    <property type="entry name" value="Ribosomal_uL5_dom_sf"/>
</dbReference>